<protein>
    <submittedName>
        <fullName evidence="1">Uncharacterized protein</fullName>
    </submittedName>
</protein>
<organism evidence="1 2">
    <name type="scientific">Haemaphysalis longicornis</name>
    <name type="common">Bush tick</name>
    <dbReference type="NCBI Taxonomy" id="44386"/>
    <lineage>
        <taxon>Eukaryota</taxon>
        <taxon>Metazoa</taxon>
        <taxon>Ecdysozoa</taxon>
        <taxon>Arthropoda</taxon>
        <taxon>Chelicerata</taxon>
        <taxon>Arachnida</taxon>
        <taxon>Acari</taxon>
        <taxon>Parasitiformes</taxon>
        <taxon>Ixodida</taxon>
        <taxon>Ixodoidea</taxon>
        <taxon>Ixodidae</taxon>
        <taxon>Haemaphysalinae</taxon>
        <taxon>Haemaphysalis</taxon>
    </lineage>
</organism>
<dbReference type="EMBL" id="JABSTR010000004">
    <property type="protein sequence ID" value="KAH9366991.1"/>
    <property type="molecule type" value="Genomic_DNA"/>
</dbReference>
<evidence type="ECO:0000313" key="2">
    <source>
        <dbReference type="Proteomes" id="UP000821853"/>
    </source>
</evidence>
<gene>
    <name evidence="1" type="ORF">HPB48_022659</name>
</gene>
<reference evidence="1 2" key="1">
    <citation type="journal article" date="2020" name="Cell">
        <title>Large-Scale Comparative Analyses of Tick Genomes Elucidate Their Genetic Diversity and Vector Capacities.</title>
        <authorList>
            <consortium name="Tick Genome and Microbiome Consortium (TIGMIC)"/>
            <person name="Jia N."/>
            <person name="Wang J."/>
            <person name="Shi W."/>
            <person name="Du L."/>
            <person name="Sun Y."/>
            <person name="Zhan W."/>
            <person name="Jiang J.F."/>
            <person name="Wang Q."/>
            <person name="Zhang B."/>
            <person name="Ji P."/>
            <person name="Bell-Sakyi L."/>
            <person name="Cui X.M."/>
            <person name="Yuan T.T."/>
            <person name="Jiang B.G."/>
            <person name="Yang W.F."/>
            <person name="Lam T.T."/>
            <person name="Chang Q.C."/>
            <person name="Ding S.J."/>
            <person name="Wang X.J."/>
            <person name="Zhu J.G."/>
            <person name="Ruan X.D."/>
            <person name="Zhao L."/>
            <person name="Wei J.T."/>
            <person name="Ye R.Z."/>
            <person name="Que T.C."/>
            <person name="Du C.H."/>
            <person name="Zhou Y.H."/>
            <person name="Cheng J.X."/>
            <person name="Dai P.F."/>
            <person name="Guo W.B."/>
            <person name="Han X.H."/>
            <person name="Huang E.J."/>
            <person name="Li L.F."/>
            <person name="Wei W."/>
            <person name="Gao Y.C."/>
            <person name="Liu J.Z."/>
            <person name="Shao H.Z."/>
            <person name="Wang X."/>
            <person name="Wang C.C."/>
            <person name="Yang T.C."/>
            <person name="Huo Q.B."/>
            <person name="Li W."/>
            <person name="Chen H.Y."/>
            <person name="Chen S.E."/>
            <person name="Zhou L.G."/>
            <person name="Ni X.B."/>
            <person name="Tian J.H."/>
            <person name="Sheng Y."/>
            <person name="Liu T."/>
            <person name="Pan Y.S."/>
            <person name="Xia L.Y."/>
            <person name="Li J."/>
            <person name="Zhao F."/>
            <person name="Cao W.C."/>
        </authorList>
    </citation>
    <scope>NUCLEOTIDE SEQUENCE [LARGE SCALE GENOMIC DNA]</scope>
    <source>
        <strain evidence="1">HaeL-2018</strain>
    </source>
</reference>
<proteinExistence type="predicted"/>
<dbReference type="AlphaFoldDB" id="A0A9J6FW03"/>
<dbReference type="Proteomes" id="UP000821853">
    <property type="component" value="Chromosome 2"/>
</dbReference>
<keyword evidence="2" id="KW-1185">Reference proteome</keyword>
<name>A0A9J6FW03_HAELO</name>
<accession>A0A9J6FW03</accession>
<sequence>MVVKTYVSGVQLVSETATVLRLSLGVTSSEGFVDMFRVLERFKSKLGIDSMVVSVTTMEDVYLRHARTRHRVATRR</sequence>
<comment type="caution">
    <text evidence="1">The sequence shown here is derived from an EMBL/GenBank/DDBJ whole genome shotgun (WGS) entry which is preliminary data.</text>
</comment>
<evidence type="ECO:0000313" key="1">
    <source>
        <dbReference type="EMBL" id="KAH9366991.1"/>
    </source>
</evidence>
<dbReference type="VEuPathDB" id="VectorBase:HLOH_055249"/>